<dbReference type="EMBL" id="SDMP01000003">
    <property type="protein sequence ID" value="RYR68853.1"/>
    <property type="molecule type" value="Genomic_DNA"/>
</dbReference>
<name>A0A445E082_ARAHY</name>
<dbReference type="AlphaFoldDB" id="A0A445E082"/>
<proteinExistence type="predicted"/>
<evidence type="ECO:0000313" key="1">
    <source>
        <dbReference type="EMBL" id="RYR68853.1"/>
    </source>
</evidence>
<dbReference type="PANTHER" id="PTHR46328:SF27">
    <property type="entry name" value="OS12G0287500 PROTEIN"/>
    <property type="match status" value="1"/>
</dbReference>
<evidence type="ECO:0008006" key="3">
    <source>
        <dbReference type="Google" id="ProtNLM"/>
    </source>
</evidence>
<dbReference type="PANTHER" id="PTHR46328">
    <property type="entry name" value="FAR-RED IMPAIRED RESPONSIVE (FAR1) FAMILY PROTEIN-RELATED"/>
    <property type="match status" value="1"/>
</dbReference>
<organism evidence="1 2">
    <name type="scientific">Arachis hypogaea</name>
    <name type="common">Peanut</name>
    <dbReference type="NCBI Taxonomy" id="3818"/>
    <lineage>
        <taxon>Eukaryota</taxon>
        <taxon>Viridiplantae</taxon>
        <taxon>Streptophyta</taxon>
        <taxon>Embryophyta</taxon>
        <taxon>Tracheophyta</taxon>
        <taxon>Spermatophyta</taxon>
        <taxon>Magnoliopsida</taxon>
        <taxon>eudicotyledons</taxon>
        <taxon>Gunneridae</taxon>
        <taxon>Pentapetalae</taxon>
        <taxon>rosids</taxon>
        <taxon>fabids</taxon>
        <taxon>Fabales</taxon>
        <taxon>Fabaceae</taxon>
        <taxon>Papilionoideae</taxon>
        <taxon>50 kb inversion clade</taxon>
        <taxon>dalbergioids sensu lato</taxon>
        <taxon>Dalbergieae</taxon>
        <taxon>Pterocarpus clade</taxon>
        <taxon>Arachis</taxon>
    </lineage>
</organism>
<dbReference type="Proteomes" id="UP000289738">
    <property type="component" value="Chromosome A03"/>
</dbReference>
<evidence type="ECO:0000313" key="2">
    <source>
        <dbReference type="Proteomes" id="UP000289738"/>
    </source>
</evidence>
<gene>
    <name evidence="1" type="ORF">Ahy_A03g015339</name>
</gene>
<sequence>MDVDLEPLSLQDNVENCMMTGVEENVNCTCDCGGSSSKCVSMTADDIINQTFETLGATYNLYVRYARCLRFGVRKSDTACGKDGTQRRRRFLYSKEGNRPEKCISNLSRNKEHRALTCTVI</sequence>
<reference evidence="1 2" key="1">
    <citation type="submission" date="2019-01" db="EMBL/GenBank/DDBJ databases">
        <title>Sequencing of cultivated peanut Arachis hypogaea provides insights into genome evolution and oil improvement.</title>
        <authorList>
            <person name="Chen X."/>
        </authorList>
    </citation>
    <scope>NUCLEOTIDE SEQUENCE [LARGE SCALE GENOMIC DNA]</scope>
    <source>
        <strain evidence="2">cv. Fuhuasheng</strain>
        <tissue evidence="1">Leaves</tissue>
    </source>
</reference>
<keyword evidence="2" id="KW-1185">Reference proteome</keyword>
<accession>A0A445E082</accession>
<comment type="caution">
    <text evidence="1">The sequence shown here is derived from an EMBL/GenBank/DDBJ whole genome shotgun (WGS) entry which is preliminary data.</text>
</comment>
<protein>
    <recommendedName>
        <fullName evidence="3">FAR1 domain-containing protein</fullName>
    </recommendedName>
</protein>